<accession>A0A2K9E009</accession>
<dbReference type="EMBL" id="CP025197">
    <property type="protein sequence ID" value="AUG57117.1"/>
    <property type="molecule type" value="Genomic_DNA"/>
</dbReference>
<dbReference type="Proteomes" id="UP000233534">
    <property type="component" value="Chromosome"/>
</dbReference>
<sequence length="39" mass="4813">MFKSLRLLEFYVFVWYINCILNLESKGEEVCLEKKTYDF</sequence>
<evidence type="ECO:0000313" key="1">
    <source>
        <dbReference type="EMBL" id="AUG57117.1"/>
    </source>
</evidence>
<proteinExistence type="predicted"/>
<gene>
    <name evidence="1" type="ORF">HVS_05935</name>
</gene>
<name>A0A2K9E009_9FIRM</name>
<dbReference type="KEGG" id="hsc:HVS_05935"/>
<evidence type="ECO:0000313" key="2">
    <source>
        <dbReference type="Proteomes" id="UP000233534"/>
    </source>
</evidence>
<reference evidence="1 2" key="1">
    <citation type="submission" date="2017-12" db="EMBL/GenBank/DDBJ databases">
        <title>Complete genome sequence of Herbivorax saccincola GGR1, a novel Cellulosome-producing hydrolytic bacterium in a thermophilic biogas plant, established by Illumina and Nanopore MinION sequencing.</title>
        <authorList>
            <person name="Pechtl A."/>
            <person name="Ruckert C."/>
            <person name="Koeck D.E."/>
            <person name="Maus I."/>
            <person name="Winkler A."/>
            <person name="Kalinowski J."/>
            <person name="Puhler A."/>
            <person name="Schwarz W.W."/>
            <person name="Zverlov V.V."/>
            <person name="Schluter A."/>
            <person name="Liebl W."/>
        </authorList>
    </citation>
    <scope>NUCLEOTIDE SEQUENCE [LARGE SCALE GENOMIC DNA]</scope>
    <source>
        <strain evidence="2">SR1</strain>
    </source>
</reference>
<dbReference type="AlphaFoldDB" id="A0A2K9E009"/>
<keyword evidence="2" id="KW-1185">Reference proteome</keyword>
<protein>
    <submittedName>
        <fullName evidence="1">Uncharacterized protein</fullName>
    </submittedName>
</protein>
<organism evidence="1 2">
    <name type="scientific">Acetivibrio saccincola</name>
    <dbReference type="NCBI Taxonomy" id="1677857"/>
    <lineage>
        <taxon>Bacteria</taxon>
        <taxon>Bacillati</taxon>
        <taxon>Bacillota</taxon>
        <taxon>Clostridia</taxon>
        <taxon>Eubacteriales</taxon>
        <taxon>Oscillospiraceae</taxon>
        <taxon>Acetivibrio</taxon>
    </lineage>
</organism>